<feature type="binding site" evidence="7">
    <location>
        <position position="70"/>
    </location>
    <ligand>
        <name>Zn(2+)</name>
        <dbReference type="ChEBI" id="CHEBI:29105"/>
    </ligand>
</feature>
<evidence type="ECO:0000256" key="5">
    <source>
        <dbReference type="ARBA" id="ARBA00022989"/>
    </source>
</evidence>
<evidence type="ECO:0000313" key="10">
    <source>
        <dbReference type="Proteomes" id="UP000500961"/>
    </source>
</evidence>
<evidence type="ECO:0000256" key="1">
    <source>
        <dbReference type="ARBA" id="ARBA00004651"/>
    </source>
</evidence>
<name>A0A7D4BFH0_9BACT</name>
<dbReference type="Pfam" id="PF03006">
    <property type="entry name" value="HlyIII"/>
    <property type="match status" value="1"/>
</dbReference>
<dbReference type="PANTHER" id="PTHR20855:SF3">
    <property type="entry name" value="LD03007P"/>
    <property type="match status" value="1"/>
</dbReference>
<dbReference type="GO" id="GO:0005886">
    <property type="term" value="C:plasma membrane"/>
    <property type="evidence" value="ECO:0007669"/>
    <property type="project" value="UniProtKB-SubCell"/>
</dbReference>
<comment type="subcellular location">
    <subcellularLocation>
        <location evidence="1">Cell membrane</location>
        <topology evidence="1">Multi-pass membrane protein</topology>
    </subcellularLocation>
</comment>
<evidence type="ECO:0000256" key="6">
    <source>
        <dbReference type="ARBA" id="ARBA00023136"/>
    </source>
</evidence>
<feature type="binding site" evidence="7">
    <location>
        <position position="193"/>
    </location>
    <ligand>
        <name>Zn(2+)</name>
        <dbReference type="ChEBI" id="CHEBI:29105"/>
    </ligand>
</feature>
<dbReference type="KEGG" id="ttz:FHG85_10620"/>
<keyword evidence="4 8" id="KW-0812">Transmembrane</keyword>
<feature type="transmembrane region" description="Helical" evidence="8">
    <location>
        <begin position="165"/>
        <end position="185"/>
    </location>
</feature>
<comment type="similarity">
    <text evidence="2">Belongs to the UPF0073 (Hly-III) family.</text>
</comment>
<feature type="binding site" evidence="7">
    <location>
        <position position="197"/>
    </location>
    <ligand>
        <name>Zn(2+)</name>
        <dbReference type="ChEBI" id="CHEBI:29105"/>
    </ligand>
</feature>
<sequence length="215" mass="24103">MVKEVNTSKFKKHEEIVNSTSHGVGIFLAIAATALLIIRGAYHGTVWHIVTYSIFGAGLINLYTASTLFHSAVNPRIKYNLNKFDHSSIYILIAATYTPFALLSIKGWLGWTIFGLVWAMAVAGVIFKVWFYSAKFRSMSAWLYVAMGWIGIIAVVPIIQNTPNLSLWFLLSGCLAYSASVIFYLKDRFPFAHGVFHLFIILGSACHFFALYFLI</sequence>
<evidence type="ECO:0000256" key="2">
    <source>
        <dbReference type="ARBA" id="ARBA00008488"/>
    </source>
</evidence>
<dbReference type="NCBIfam" id="TIGR01065">
    <property type="entry name" value="hlyIII"/>
    <property type="match status" value="1"/>
</dbReference>
<feature type="transmembrane region" description="Helical" evidence="8">
    <location>
        <begin position="48"/>
        <end position="69"/>
    </location>
</feature>
<organism evidence="9 10">
    <name type="scientific">Tenuifilum thalassicum</name>
    <dbReference type="NCBI Taxonomy" id="2590900"/>
    <lineage>
        <taxon>Bacteria</taxon>
        <taxon>Pseudomonadati</taxon>
        <taxon>Bacteroidota</taxon>
        <taxon>Bacteroidia</taxon>
        <taxon>Bacteroidales</taxon>
        <taxon>Tenuifilaceae</taxon>
        <taxon>Tenuifilum</taxon>
    </lineage>
</organism>
<feature type="transmembrane region" description="Helical" evidence="8">
    <location>
        <begin position="141"/>
        <end position="159"/>
    </location>
</feature>
<feature type="transmembrane region" description="Helical" evidence="8">
    <location>
        <begin position="194"/>
        <end position="214"/>
    </location>
</feature>
<gene>
    <name evidence="9" type="ORF">FHG85_10620</name>
</gene>
<accession>A0A7D4BFH0</accession>
<dbReference type="AlphaFoldDB" id="A0A7D4BFH0"/>
<keyword evidence="10" id="KW-1185">Reference proteome</keyword>
<keyword evidence="7" id="KW-0479">Metal-binding</keyword>
<dbReference type="InterPro" id="IPR005744">
    <property type="entry name" value="Hy-lIII"/>
</dbReference>
<reference evidence="9 10" key="1">
    <citation type="submission" date="2019-07" db="EMBL/GenBank/DDBJ databases">
        <title>Thalassofilum flectens gen. nov., sp. nov., a novel moderate thermophilic anaerobe from a shallow sea hot spring in Kunashir Island (Russia), representing a new family in the order Bacteroidales, and proposal of Thalassofilacea fam. nov.</title>
        <authorList>
            <person name="Kochetkova T.V."/>
            <person name="Podosokorskaya O.A."/>
            <person name="Novikov A."/>
            <person name="Elcheninov A.G."/>
            <person name="Toshchakov S.V."/>
            <person name="Kublanov I.V."/>
        </authorList>
    </citation>
    <scope>NUCLEOTIDE SEQUENCE [LARGE SCALE GENOMIC DNA]</scope>
    <source>
        <strain evidence="9 10">38-H</strain>
    </source>
</reference>
<keyword evidence="5 8" id="KW-1133">Transmembrane helix</keyword>
<evidence type="ECO:0000256" key="7">
    <source>
        <dbReference type="PIRSR" id="PIRSR604254-1"/>
    </source>
</evidence>
<keyword evidence="7" id="KW-0862">Zinc</keyword>
<feature type="transmembrane region" description="Helical" evidence="8">
    <location>
        <begin position="115"/>
        <end position="134"/>
    </location>
</feature>
<evidence type="ECO:0000256" key="8">
    <source>
        <dbReference type="SAM" id="Phobius"/>
    </source>
</evidence>
<proteinExistence type="inferred from homology"/>
<dbReference type="GO" id="GO:0046872">
    <property type="term" value="F:metal ion binding"/>
    <property type="evidence" value="ECO:0007669"/>
    <property type="project" value="UniProtKB-KW"/>
</dbReference>
<feature type="transmembrane region" description="Helical" evidence="8">
    <location>
        <begin position="21"/>
        <end position="42"/>
    </location>
</feature>
<keyword evidence="6 8" id="KW-0472">Membrane</keyword>
<feature type="transmembrane region" description="Helical" evidence="8">
    <location>
        <begin position="89"/>
        <end position="109"/>
    </location>
</feature>
<evidence type="ECO:0000256" key="4">
    <source>
        <dbReference type="ARBA" id="ARBA00022692"/>
    </source>
</evidence>
<evidence type="ECO:0000313" key="9">
    <source>
        <dbReference type="EMBL" id="QKG80698.1"/>
    </source>
</evidence>
<dbReference type="PANTHER" id="PTHR20855">
    <property type="entry name" value="ADIPOR/PROGESTIN RECEPTOR-RELATED"/>
    <property type="match status" value="1"/>
</dbReference>
<protein>
    <submittedName>
        <fullName evidence="9">Hemolysin III family protein</fullName>
    </submittedName>
</protein>
<evidence type="ECO:0000256" key="3">
    <source>
        <dbReference type="ARBA" id="ARBA00022475"/>
    </source>
</evidence>
<dbReference type="EMBL" id="CP041345">
    <property type="protein sequence ID" value="QKG80698.1"/>
    <property type="molecule type" value="Genomic_DNA"/>
</dbReference>
<keyword evidence="3" id="KW-1003">Cell membrane</keyword>
<dbReference type="InterPro" id="IPR004254">
    <property type="entry name" value="AdipoR/HlyIII-related"/>
</dbReference>
<dbReference type="Proteomes" id="UP000500961">
    <property type="component" value="Chromosome"/>
</dbReference>
<dbReference type="GO" id="GO:0140911">
    <property type="term" value="F:pore-forming activity"/>
    <property type="evidence" value="ECO:0007669"/>
    <property type="project" value="InterPro"/>
</dbReference>